<reference evidence="4 5" key="1">
    <citation type="submission" date="2015-02" db="EMBL/GenBank/DDBJ databases">
        <title>Nostoc linckia genome annotation.</title>
        <authorList>
            <person name="Zhou Z."/>
        </authorList>
    </citation>
    <scope>NUCLEOTIDE SEQUENCE [LARGE SCALE GENOMIC DNA]</scope>
    <source>
        <strain evidence="5">z8</strain>
    </source>
</reference>
<dbReference type="GO" id="GO:0003676">
    <property type="term" value="F:nucleic acid binding"/>
    <property type="evidence" value="ECO:0007669"/>
    <property type="project" value="InterPro"/>
</dbReference>
<protein>
    <recommendedName>
        <fullName evidence="2">Protein argonaute</fullName>
    </recommendedName>
</protein>
<dbReference type="EMBL" id="LAHD01000066">
    <property type="protein sequence ID" value="PHK01713.1"/>
    <property type="molecule type" value="Genomic_DNA"/>
</dbReference>
<dbReference type="Gene3D" id="3.30.565.60">
    <property type="match status" value="1"/>
</dbReference>
<dbReference type="AlphaFoldDB" id="A0A9Q6EJV1"/>
<dbReference type="InterPro" id="IPR038475">
    <property type="entry name" value="RecG_C_sf"/>
</dbReference>
<name>A0A9Q6EJV1_NOSLI</name>
<dbReference type="InterPro" id="IPR007421">
    <property type="entry name" value="Schlafen_AlbA_2_dom"/>
</dbReference>
<comment type="caution">
    <text evidence="4">The sequence shown here is derived from an EMBL/GenBank/DDBJ whole genome shotgun (WGS) entry which is preliminary data.</text>
</comment>
<sequence length="1122" mass="129262">MPKPKEVFDCPENYWEFLTASSDSDFEGQYFDRKEAGRPDQCGNVGNSQIQKVTEQITECISAFANTNLSGGLLVIGISNKGEVKGIKHLGEKKLNNLLNINGVLSNQSAQVRLVDCQDETHSSNIIALIYVPYTKYGICQTIGNSPQAWKRQGFQNILLNYEQLYQLKRDKRILDFEHEFCCCYDPNDLDKGVLQEFRKVYLLDADYEYSDEQLLYNAGALIKDGNQYAFTNAGFLFFAANPQRLLTWSYIRLLRFETTTENIATRRLPTFEKQFSGSITKQIRNLRTFFKESGFFKLYQRRSPDGGFIEEPEYPYIAIDEAIVNAVAHREYASKLPIECESYKDGFIVRNSGCILQRDFNVPERFSLENTILVSTPRNSLLIEWLKMIRDKDGAAFVRALSEGTKRMRDEMLNLYLPAPVYEVSQSQTTVILFSNAEEREAKLQSANIQTYTEFTNLFPLNFTNINGQEINKKLLNNRIKDILSSLKDALEANDWYIDKLSFGILKAHKKGIALPLSQAANKIVRFYPAYTFQIRHYLGQYYLCIDYTLEVKNVQSLSTLLSNFQVSDMLEKTVTAQWQGWRRGKIINADAEWSRIFFFDFEREEQVPSNKVIPNLPRDFIEQELNRHKIKLNFHQLIKEYSLALKPNAAKIRAEKTQIIATDIAQTIFPLNFNDLYIEMQSSPVFLLRQNHIIKGLRVESITEPNVEFNRRRESPDIREGITKFGAYYNESTSIEIVPICIASLRNNMADLIERIKTGKYKYRGSERTFCTRFIYNSIINVTSPKEITNECRRLLSEHPEWIGNKNLRRIFLIHVPEKGFSIDDETSPYYQIKRLLLENGIPCQMVDTPTLENPDWKDLNLALNLVAKCGITPWVLPDAIPDADFFIGLSYTQSGRRGSERLMGYANIFNQYGRWEFYSGNTEAFPYSEKTEHFQTLITQTLSRLSLSETPHIYFHYSAKFSQEDKVAILRAARSIRPQGTYSFVWINTHHHLRLYDSRVETDGSLSRGSYVITSPNQIYLSTTGYNPYRKTLGTPVTLEINIWTEQPSGVPNSAPDLKALAVQILSLTKLNWASTDSLCAEPITTKYAGDIAYLTDAFLRQNQSFHLHTALENTPWFI</sequence>
<dbReference type="InterPro" id="IPR003165">
    <property type="entry name" value="Piwi"/>
</dbReference>
<dbReference type="Gene3D" id="3.40.50.2300">
    <property type="match status" value="1"/>
</dbReference>
<dbReference type="SUPFAM" id="SSF53098">
    <property type="entry name" value="Ribonuclease H-like"/>
    <property type="match status" value="1"/>
</dbReference>
<dbReference type="Gene3D" id="3.30.420.10">
    <property type="entry name" value="Ribonuclease H-like superfamily/Ribonuclease H"/>
    <property type="match status" value="1"/>
</dbReference>
<evidence type="ECO:0000313" key="4">
    <source>
        <dbReference type="EMBL" id="PHK01713.1"/>
    </source>
</evidence>
<dbReference type="GeneID" id="57097776"/>
<dbReference type="Proteomes" id="UP000222310">
    <property type="component" value="Unassembled WGS sequence"/>
</dbReference>
<dbReference type="InterPro" id="IPR036397">
    <property type="entry name" value="RNaseH_sf"/>
</dbReference>
<comment type="similarity">
    <text evidence="1">Belongs to the argonaute family. Long pAgo subfamily.</text>
</comment>
<dbReference type="RefSeq" id="WP_099070251.1">
    <property type="nucleotide sequence ID" value="NZ_LAHD01000066.1"/>
</dbReference>
<dbReference type="PANTHER" id="PTHR30595:SF6">
    <property type="entry name" value="SCHLAFEN ALBA-2 DOMAIN-CONTAINING PROTEIN"/>
    <property type="match status" value="1"/>
</dbReference>
<evidence type="ECO:0000256" key="2">
    <source>
        <dbReference type="ARBA" id="ARBA00035032"/>
    </source>
</evidence>
<dbReference type="Gene3D" id="3.30.950.30">
    <property type="entry name" value="Schlafen, AAA domain"/>
    <property type="match status" value="1"/>
</dbReference>
<proteinExistence type="inferred from homology"/>
<dbReference type="PANTHER" id="PTHR30595">
    <property type="entry name" value="GLPR-RELATED TRANSCRIPTIONAL REPRESSOR"/>
    <property type="match status" value="1"/>
</dbReference>
<evidence type="ECO:0000256" key="1">
    <source>
        <dbReference type="ARBA" id="ARBA00035012"/>
    </source>
</evidence>
<evidence type="ECO:0000259" key="3">
    <source>
        <dbReference type="SMART" id="SM00950"/>
    </source>
</evidence>
<organism evidence="4 5">
    <name type="scientific">Nostoc linckia z8</name>
    <dbReference type="NCBI Taxonomy" id="1628746"/>
    <lineage>
        <taxon>Bacteria</taxon>
        <taxon>Bacillati</taxon>
        <taxon>Cyanobacteriota</taxon>
        <taxon>Cyanophyceae</taxon>
        <taxon>Nostocales</taxon>
        <taxon>Nostocaceae</taxon>
        <taxon>Nostoc</taxon>
    </lineage>
</organism>
<gene>
    <name evidence="4" type="ORF">VF08_21390</name>
</gene>
<dbReference type="SMART" id="SM00950">
    <property type="entry name" value="Piwi"/>
    <property type="match status" value="1"/>
</dbReference>
<dbReference type="InterPro" id="IPR012337">
    <property type="entry name" value="RNaseH-like_sf"/>
</dbReference>
<evidence type="ECO:0000313" key="5">
    <source>
        <dbReference type="Proteomes" id="UP000222310"/>
    </source>
</evidence>
<dbReference type="Pfam" id="PF02171">
    <property type="entry name" value="Piwi"/>
    <property type="match status" value="1"/>
</dbReference>
<dbReference type="InterPro" id="IPR038461">
    <property type="entry name" value="Schlafen_AlbA_2_dom_sf"/>
</dbReference>
<feature type="domain" description="Piwi" evidence="3">
    <location>
        <begin position="813"/>
        <end position="1104"/>
    </location>
</feature>
<dbReference type="Pfam" id="PF04326">
    <property type="entry name" value="SLFN_AlbA_2"/>
    <property type="match status" value="1"/>
</dbReference>
<accession>A0A9Q6EJV1</accession>